<accession>A0A210PL97</accession>
<name>A0A210PL97_MIZYE</name>
<evidence type="ECO:0000313" key="2">
    <source>
        <dbReference type="EMBL" id="OWF37255.1"/>
    </source>
</evidence>
<proteinExistence type="predicted"/>
<feature type="region of interest" description="Disordered" evidence="1">
    <location>
        <begin position="425"/>
        <end position="449"/>
    </location>
</feature>
<feature type="compositionally biased region" description="Polar residues" evidence="1">
    <location>
        <begin position="434"/>
        <end position="449"/>
    </location>
</feature>
<comment type="caution">
    <text evidence="2">The sequence shown here is derived from an EMBL/GenBank/DDBJ whole genome shotgun (WGS) entry which is preliminary data.</text>
</comment>
<dbReference type="EMBL" id="NEDP02005592">
    <property type="protein sequence ID" value="OWF37255.1"/>
    <property type="molecule type" value="Genomic_DNA"/>
</dbReference>
<evidence type="ECO:0000256" key="1">
    <source>
        <dbReference type="SAM" id="MobiDB-lite"/>
    </source>
</evidence>
<dbReference type="AlphaFoldDB" id="A0A210PL97"/>
<protein>
    <submittedName>
        <fullName evidence="2">Uncharacterized protein</fullName>
    </submittedName>
</protein>
<keyword evidence="3" id="KW-1185">Reference proteome</keyword>
<gene>
    <name evidence="2" type="ORF">KP79_PYT12719</name>
</gene>
<reference evidence="2 3" key="1">
    <citation type="journal article" date="2017" name="Nat. Ecol. Evol.">
        <title>Scallop genome provides insights into evolution of bilaterian karyotype and development.</title>
        <authorList>
            <person name="Wang S."/>
            <person name="Zhang J."/>
            <person name="Jiao W."/>
            <person name="Li J."/>
            <person name="Xun X."/>
            <person name="Sun Y."/>
            <person name="Guo X."/>
            <person name="Huan P."/>
            <person name="Dong B."/>
            <person name="Zhang L."/>
            <person name="Hu X."/>
            <person name="Sun X."/>
            <person name="Wang J."/>
            <person name="Zhao C."/>
            <person name="Wang Y."/>
            <person name="Wang D."/>
            <person name="Huang X."/>
            <person name="Wang R."/>
            <person name="Lv J."/>
            <person name="Li Y."/>
            <person name="Zhang Z."/>
            <person name="Liu B."/>
            <person name="Lu W."/>
            <person name="Hui Y."/>
            <person name="Liang J."/>
            <person name="Zhou Z."/>
            <person name="Hou R."/>
            <person name="Li X."/>
            <person name="Liu Y."/>
            <person name="Li H."/>
            <person name="Ning X."/>
            <person name="Lin Y."/>
            <person name="Zhao L."/>
            <person name="Xing Q."/>
            <person name="Dou J."/>
            <person name="Li Y."/>
            <person name="Mao J."/>
            <person name="Guo H."/>
            <person name="Dou H."/>
            <person name="Li T."/>
            <person name="Mu C."/>
            <person name="Jiang W."/>
            <person name="Fu Q."/>
            <person name="Fu X."/>
            <person name="Miao Y."/>
            <person name="Liu J."/>
            <person name="Yu Q."/>
            <person name="Li R."/>
            <person name="Liao H."/>
            <person name="Li X."/>
            <person name="Kong Y."/>
            <person name="Jiang Z."/>
            <person name="Chourrout D."/>
            <person name="Li R."/>
            <person name="Bao Z."/>
        </authorList>
    </citation>
    <scope>NUCLEOTIDE SEQUENCE [LARGE SCALE GENOMIC DNA]</scope>
    <source>
        <strain evidence="2 3">PY_sf001</strain>
    </source>
</reference>
<feature type="region of interest" description="Disordered" evidence="1">
    <location>
        <begin position="146"/>
        <end position="196"/>
    </location>
</feature>
<sequence>MVDLKWKVDGMFVIDQREDMAANSTRGQKVAMVPTEPKTSTFLTETREEAMDEDDGSEKRGDNFSAHSEGCPKLEQVQKEDLGETMELGDLNNVEVRDDSISIKDKPGGMQDVGPHVEPTGSESSNVAPIGSDSQHVALIGSDSQHVAPIGSDSQHVAPIGSKPKPRRKSDNKQKTPRNQQKRHSHQGQQMAEDDDLGIYEDVTEGVDLFDNEDYMEMMGNRNAHQSSTITKTPDLYPVDHPAPPPTSILRNSSAVQEGPYYDAMDDLQNSRVTWNAIEPHFSVSIANMPRHYSGRKANTPASCYSTDSRNASRVTSESREAMFKRAMTLLSARCTSTGPGSAEMPFGKGEAFGVQVPQYFYVKQEKPRPMPPLKAWNGYNGNVYFEPIQINTLAEGSMGTVSVMSSQSTNDKLHRMLLNRKQMSSGKFDRIDSATTRSVSRQTGKSLSVRSSTRQSLVLDKKTVMNGYNENIQDDLALIEGVECTGSLAVRPKSDKTMDKESRRALMYNKERLCKGSVVHRINEGRNKSRMVLKVNGGKFVSPNTISPLQRTQTQYSLSNQRLTTNSPDPYHQQLPPLEQLRASVRHMDTADKQKNSSSYRYSKPVTMTEEIKPFIKYSPDVKKSRQPSYV</sequence>
<feature type="region of interest" description="Disordered" evidence="1">
    <location>
        <begin position="45"/>
        <end position="73"/>
    </location>
</feature>
<organism evidence="2 3">
    <name type="scientific">Mizuhopecten yessoensis</name>
    <name type="common">Japanese scallop</name>
    <name type="synonym">Patinopecten yessoensis</name>
    <dbReference type="NCBI Taxonomy" id="6573"/>
    <lineage>
        <taxon>Eukaryota</taxon>
        <taxon>Metazoa</taxon>
        <taxon>Spiralia</taxon>
        <taxon>Lophotrochozoa</taxon>
        <taxon>Mollusca</taxon>
        <taxon>Bivalvia</taxon>
        <taxon>Autobranchia</taxon>
        <taxon>Pteriomorphia</taxon>
        <taxon>Pectinida</taxon>
        <taxon>Pectinoidea</taxon>
        <taxon>Pectinidae</taxon>
        <taxon>Mizuhopecten</taxon>
    </lineage>
</organism>
<feature type="compositionally biased region" description="Polar residues" evidence="1">
    <location>
        <begin position="121"/>
        <end position="130"/>
    </location>
</feature>
<feature type="region of interest" description="Disordered" evidence="1">
    <location>
        <begin position="102"/>
        <end position="130"/>
    </location>
</feature>
<dbReference type="Proteomes" id="UP000242188">
    <property type="component" value="Unassembled WGS sequence"/>
</dbReference>
<dbReference type="OrthoDB" id="10032693at2759"/>
<evidence type="ECO:0000313" key="3">
    <source>
        <dbReference type="Proteomes" id="UP000242188"/>
    </source>
</evidence>